<dbReference type="GO" id="GO:0016020">
    <property type="term" value="C:membrane"/>
    <property type="evidence" value="ECO:0007669"/>
    <property type="project" value="UniProtKB-SubCell"/>
</dbReference>
<dbReference type="GO" id="GO:1990961">
    <property type="term" value="P:xenobiotic detoxification by transmembrane export across the plasma membrane"/>
    <property type="evidence" value="ECO:0007669"/>
    <property type="project" value="InterPro"/>
</dbReference>
<keyword evidence="9" id="KW-1185">Reference proteome</keyword>
<evidence type="ECO:0000256" key="7">
    <source>
        <dbReference type="SAM" id="Phobius"/>
    </source>
</evidence>
<evidence type="ECO:0000256" key="4">
    <source>
        <dbReference type="ARBA" id="ARBA00022989"/>
    </source>
</evidence>
<dbReference type="Pfam" id="PF01554">
    <property type="entry name" value="MatE"/>
    <property type="match status" value="2"/>
</dbReference>
<keyword evidence="3 7" id="KW-0812">Transmembrane</keyword>
<dbReference type="EMBL" id="JANIEX010000093">
    <property type="protein sequence ID" value="KAJ3573733.1"/>
    <property type="molecule type" value="Genomic_DNA"/>
</dbReference>
<feature type="transmembrane region" description="Helical" evidence="7">
    <location>
        <begin position="281"/>
        <end position="306"/>
    </location>
</feature>
<evidence type="ECO:0000313" key="9">
    <source>
        <dbReference type="Proteomes" id="UP001213000"/>
    </source>
</evidence>
<feature type="transmembrane region" description="Helical" evidence="7">
    <location>
        <begin position="435"/>
        <end position="458"/>
    </location>
</feature>
<feature type="transmembrane region" description="Helical" evidence="7">
    <location>
        <begin position="244"/>
        <end position="269"/>
    </location>
</feature>
<evidence type="ECO:0000256" key="5">
    <source>
        <dbReference type="ARBA" id="ARBA00023136"/>
    </source>
</evidence>
<feature type="transmembrane region" description="Helical" evidence="7">
    <location>
        <begin position="213"/>
        <end position="232"/>
    </location>
</feature>
<feature type="transmembrane region" description="Helical" evidence="7">
    <location>
        <begin position="326"/>
        <end position="349"/>
    </location>
</feature>
<protein>
    <recommendedName>
        <fullName evidence="10">MATE efflux family protein</fullName>
    </recommendedName>
</protein>
<comment type="caution">
    <text evidence="8">The sequence shown here is derived from an EMBL/GenBank/DDBJ whole genome shotgun (WGS) entry which is preliminary data.</text>
</comment>
<dbReference type="NCBIfam" id="TIGR00797">
    <property type="entry name" value="matE"/>
    <property type="match status" value="1"/>
</dbReference>
<keyword evidence="5 7" id="KW-0472">Membrane</keyword>
<reference evidence="8" key="1">
    <citation type="submission" date="2022-07" db="EMBL/GenBank/DDBJ databases">
        <title>Genome Sequence of Leucocoprinus birnbaumii.</title>
        <authorList>
            <person name="Buettner E."/>
        </authorList>
    </citation>
    <scope>NUCLEOTIDE SEQUENCE</scope>
    <source>
        <strain evidence="8">VT141</strain>
    </source>
</reference>
<dbReference type="Proteomes" id="UP001213000">
    <property type="component" value="Unassembled WGS sequence"/>
</dbReference>
<gene>
    <name evidence="8" type="ORF">NP233_g2238</name>
</gene>
<dbReference type="InterPro" id="IPR002528">
    <property type="entry name" value="MATE_fam"/>
</dbReference>
<dbReference type="PANTHER" id="PTHR11206">
    <property type="entry name" value="MULTIDRUG RESISTANCE PROTEIN"/>
    <property type="match status" value="1"/>
</dbReference>
<keyword evidence="4 7" id="KW-1133">Transmembrane helix</keyword>
<feature type="transmembrane region" description="Helical" evidence="7">
    <location>
        <begin position="361"/>
        <end position="386"/>
    </location>
</feature>
<feature type="transmembrane region" description="Helical" evidence="7">
    <location>
        <begin position="464"/>
        <end position="487"/>
    </location>
</feature>
<feature type="transmembrane region" description="Helical" evidence="7">
    <location>
        <begin position="406"/>
        <end position="428"/>
    </location>
</feature>
<evidence type="ECO:0000256" key="2">
    <source>
        <dbReference type="ARBA" id="ARBA00010199"/>
    </source>
</evidence>
<organism evidence="8 9">
    <name type="scientific">Leucocoprinus birnbaumii</name>
    <dbReference type="NCBI Taxonomy" id="56174"/>
    <lineage>
        <taxon>Eukaryota</taxon>
        <taxon>Fungi</taxon>
        <taxon>Dikarya</taxon>
        <taxon>Basidiomycota</taxon>
        <taxon>Agaricomycotina</taxon>
        <taxon>Agaricomycetes</taxon>
        <taxon>Agaricomycetidae</taxon>
        <taxon>Agaricales</taxon>
        <taxon>Agaricineae</taxon>
        <taxon>Agaricaceae</taxon>
        <taxon>Leucocoprinus</taxon>
    </lineage>
</organism>
<sequence>MGSSSVRHEQPSSLYSHEDDAGSDAHKITTVSETTPLLPDIRVGAGAGCDDKALTQIIKEEIPLLGRYALPVFGSQLLEYTLRVASIVFIGHLSTNALAGASLGFMTASVTGNSIIQGLTSALDTLLPSAWTSSRPNLIGLWSQRMFVVSMASSIPTLFIWFNAEPLFLALKQDPEVAHLASVYLRWSSLGLPAFAFNNISRRYFQSQNLFSVPTHIIIAVSPINLLLNYLFVWGPAPVRLGFIGAPLATSISFNLISILSIIYGIYFVPRTAWHPFSMKMFNGLGILVKLGLSGIGQVAADYWAWEGVALAASLLGPVALASQSILVSSASTIYQAPYSLALATAVRIGNLLGEQKARRAYAAAITGMIWSLVVAAFTSTLFMVFRQSWAYIFNDDPKVVSMVAGIIPLCALFQAFDGITAVTGGILRAQGRQFTGAVLISIAYYVIGIPTGLSLAFKSKMDLLGIWIGLTMALVLCAIVGAWLSLRTDWEHEVERVQERLSMEKDRDRVLGASLEGGEHERGEIWLYD</sequence>
<dbReference type="GO" id="GO:0015297">
    <property type="term" value="F:antiporter activity"/>
    <property type="evidence" value="ECO:0007669"/>
    <property type="project" value="InterPro"/>
</dbReference>
<dbReference type="InterPro" id="IPR045069">
    <property type="entry name" value="MATE_euk"/>
</dbReference>
<dbReference type="AlphaFoldDB" id="A0AAD5YZ70"/>
<comment type="similarity">
    <text evidence="2">Belongs to the multi antimicrobial extrusion (MATE) (TC 2.A.66.1) family.</text>
</comment>
<evidence type="ECO:0008006" key="10">
    <source>
        <dbReference type="Google" id="ProtNLM"/>
    </source>
</evidence>
<evidence type="ECO:0000256" key="6">
    <source>
        <dbReference type="SAM" id="MobiDB-lite"/>
    </source>
</evidence>
<evidence type="ECO:0000256" key="1">
    <source>
        <dbReference type="ARBA" id="ARBA00004141"/>
    </source>
</evidence>
<evidence type="ECO:0000256" key="3">
    <source>
        <dbReference type="ARBA" id="ARBA00022692"/>
    </source>
</evidence>
<dbReference type="CDD" id="cd13132">
    <property type="entry name" value="MATE_eukaryotic"/>
    <property type="match status" value="1"/>
</dbReference>
<name>A0AAD5YZ70_9AGAR</name>
<dbReference type="GO" id="GO:0042910">
    <property type="term" value="F:xenobiotic transmembrane transporter activity"/>
    <property type="evidence" value="ECO:0007669"/>
    <property type="project" value="InterPro"/>
</dbReference>
<feature type="region of interest" description="Disordered" evidence="6">
    <location>
        <begin position="1"/>
        <end position="25"/>
    </location>
</feature>
<evidence type="ECO:0000313" key="8">
    <source>
        <dbReference type="EMBL" id="KAJ3573733.1"/>
    </source>
</evidence>
<comment type="subcellular location">
    <subcellularLocation>
        <location evidence="1">Membrane</location>
        <topology evidence="1">Multi-pass membrane protein</topology>
    </subcellularLocation>
</comment>
<proteinExistence type="inferred from homology"/>
<accession>A0AAD5YZ70</accession>